<dbReference type="AlphaFoldDB" id="A0ABD3MGJ2"/>
<feature type="compositionally biased region" description="Low complexity" evidence="1">
    <location>
        <begin position="134"/>
        <end position="163"/>
    </location>
</feature>
<evidence type="ECO:0000313" key="3">
    <source>
        <dbReference type="Proteomes" id="UP001530293"/>
    </source>
</evidence>
<name>A0ABD3MGJ2_9STRA</name>
<organism evidence="2 3">
    <name type="scientific">Discostella pseudostelligera</name>
    <dbReference type="NCBI Taxonomy" id="259834"/>
    <lineage>
        <taxon>Eukaryota</taxon>
        <taxon>Sar</taxon>
        <taxon>Stramenopiles</taxon>
        <taxon>Ochrophyta</taxon>
        <taxon>Bacillariophyta</taxon>
        <taxon>Coscinodiscophyceae</taxon>
        <taxon>Thalassiosirophycidae</taxon>
        <taxon>Stephanodiscales</taxon>
        <taxon>Stephanodiscaceae</taxon>
        <taxon>Discostella</taxon>
    </lineage>
</organism>
<gene>
    <name evidence="2" type="ORF">ACHAWU_005183</name>
</gene>
<dbReference type="EMBL" id="JALLBG020000161">
    <property type="protein sequence ID" value="KAL3761046.1"/>
    <property type="molecule type" value="Genomic_DNA"/>
</dbReference>
<dbReference type="Proteomes" id="UP001530293">
    <property type="component" value="Unassembled WGS sequence"/>
</dbReference>
<evidence type="ECO:0000313" key="2">
    <source>
        <dbReference type="EMBL" id="KAL3761046.1"/>
    </source>
</evidence>
<keyword evidence="3" id="KW-1185">Reference proteome</keyword>
<sequence>MPTKVLLYRGRSSEAEAEAEADTDAKIEPSSGGEEAARESMEPSSSSSSTPKSTSGADLDLLEGDAAATVEHANNNTDDDNNNNNNNNNDKFSPPSSSAEHGLGVVVSDNAENEDDGGRTTPLPVVPNTDGDGAAAAAAAAASAATPPSTNPPANDESSSSSSGFTYTDSGADVLLSYHFLPYKKFMYQVFRNLGLHATREVQSRAAEEVLHAFRKGGLEFVNNKREHEIKERRLVKSVDRSSCYEEVDNESALTKIRRDILMRKEYAEKWLNPNAVILDSKRSITILEEKVESSPTVRKSMRPVRVSRRKSDAAADDAGNVILEGRPKRARTATSGAVKNEEVGKTSQTAVQRIKKEATKTVVGKNVPRSKTRNRKENIGSSQSKVVDAHRKRMEELLNGLPDAPNTNYYEEESAWRFYNPKLPEENSKKNTPSEKLTELYYGGVAPPALLGPVSPNDLPPLPPAPPLPPLPNTGFCEWSFDEESRVLLADFRISSRRTAKGAGGEGMGDIKVVREDEVFLFTMMERDDITVISQGLADEINPMLWSREYIEGIIGSVYHHKVRGFEIMINEDGTRSEQTREKEGWYSMKFGDYFQYLDQRCAVKRRLLDATLLQKEFTFKESDGNETTVDVDNEALYMVDVDVVKLLPIAHENFQQKFKLPGILPGGSHCMMSALDILHLSHVNPYPTAFLLLCFLSPRKLNANGRPFMGPNLYLTPPASFTHFHQDGHVRKLLEKYQSTPFHFACTDFACLFTLPRELSTLVIYKSQPGWPSNDAIEQCKRMGYCPSVFILKPGQVVHINKGRLHAFRKMAPSKLPDTDCHHNLRNTILSSKREPTEDICWSIAWDWMFKGATSEGINREISSILECSRLNRQHDLQSLAIPETTLLFLAKNNIAEHKALSRPSTAMLPFMANSPTCDRFAPDAMTVLRGILPSLQYVVKRHSSSVESCEKKSEETKLAKDSWRVSIDPKPNTWQDPSLFSLDPYGAGDFFCKFCFEELSNVYMHCDGCEKLLSKDFNICSGCHVEGRYKVFHQMHPFEESTSSILNHTGNKVSLRQSQCPCRKGKQCAHCTYCTGCSCRCHQWFTVHYRFMGLRDELDMLEMAEKIVASDNISQYAETRARLFSLIPPSGAA</sequence>
<reference evidence="2 3" key="1">
    <citation type="submission" date="2024-10" db="EMBL/GenBank/DDBJ databases">
        <title>Updated reference genomes for cyclostephanoid diatoms.</title>
        <authorList>
            <person name="Roberts W.R."/>
            <person name="Alverson A.J."/>
        </authorList>
    </citation>
    <scope>NUCLEOTIDE SEQUENCE [LARGE SCALE GENOMIC DNA]</scope>
    <source>
        <strain evidence="2 3">AJA232-27</strain>
    </source>
</reference>
<feature type="compositionally biased region" description="Low complexity" evidence="1">
    <location>
        <begin position="42"/>
        <end position="68"/>
    </location>
</feature>
<feature type="region of interest" description="Disordered" evidence="1">
    <location>
        <begin position="1"/>
        <end position="164"/>
    </location>
</feature>
<dbReference type="SUPFAM" id="SSF51197">
    <property type="entry name" value="Clavaminate synthase-like"/>
    <property type="match status" value="1"/>
</dbReference>
<proteinExistence type="predicted"/>
<protein>
    <submittedName>
        <fullName evidence="2">Uncharacterized protein</fullName>
    </submittedName>
</protein>
<evidence type="ECO:0000256" key="1">
    <source>
        <dbReference type="SAM" id="MobiDB-lite"/>
    </source>
</evidence>
<accession>A0ABD3MGJ2</accession>
<comment type="caution">
    <text evidence="2">The sequence shown here is derived from an EMBL/GenBank/DDBJ whole genome shotgun (WGS) entry which is preliminary data.</text>
</comment>